<protein>
    <submittedName>
        <fullName evidence="5">ABC transporter substrate-binding protein</fullName>
    </submittedName>
</protein>
<dbReference type="SUPFAM" id="SSF53850">
    <property type="entry name" value="Periplasmic binding protein-like II"/>
    <property type="match status" value="1"/>
</dbReference>
<dbReference type="EMBL" id="LBNE01000011">
    <property type="protein sequence ID" value="KKO70852.1"/>
    <property type="molecule type" value="Genomic_DNA"/>
</dbReference>
<dbReference type="AlphaFoldDB" id="A0A171KPN5"/>
<dbReference type="Gene3D" id="3.40.190.170">
    <property type="entry name" value="Bacterial extracellular solute-binding protein, family 7"/>
    <property type="match status" value="1"/>
</dbReference>
<dbReference type="NCBIfam" id="TIGR00787">
    <property type="entry name" value="dctP"/>
    <property type="match status" value="1"/>
</dbReference>
<dbReference type="CDD" id="cd13679">
    <property type="entry name" value="PBP2_TRAP_YiaO_like"/>
    <property type="match status" value="1"/>
</dbReference>
<evidence type="ECO:0000313" key="5">
    <source>
        <dbReference type="EMBL" id="KKO70852.1"/>
    </source>
</evidence>
<dbReference type="NCBIfam" id="NF037995">
    <property type="entry name" value="TRAP_S1"/>
    <property type="match status" value="1"/>
</dbReference>
<comment type="similarity">
    <text evidence="1">Belongs to the bacterial solute-binding protein 7 family.</text>
</comment>
<dbReference type="GeneID" id="99728253"/>
<gene>
    <name evidence="5" type="ORF">AAV32_13990</name>
</gene>
<evidence type="ECO:0000256" key="2">
    <source>
        <dbReference type="ARBA" id="ARBA00022448"/>
    </source>
</evidence>
<sequence>MFAKQFIKAALLAAGLAASSAALAQDIQARTLKLATASPEGHAGVVGAHRFADLVAEKSGGKMKVNLFPGGVLGGDAQTISATQGGTIDFVLVNTGIFSNQVKEAGIFDFPFLFASAEEADKVVDGPVGQAIHKKFEDKGMVGLAYWELGFRNITNNRRPIQTVEDIDGLKLRVIPSTINLDWVRAVGGNPTPLAWPEVYAALEQRAIDGQENPVTIISANRLDEVQKHMVMTRHVYNPQSLVMSKRTWDKLSEAEQTIVSDAAKETAVFQRQYQRESEGAALEKLKQGGMQVTELSDEQQQHLRELMKPVIAKHAAIVGQETVDAVQAELAGLRGE</sequence>
<dbReference type="InterPro" id="IPR004682">
    <property type="entry name" value="TRAP_DctP"/>
</dbReference>
<dbReference type="GO" id="GO:0030288">
    <property type="term" value="C:outer membrane-bounded periplasmic space"/>
    <property type="evidence" value="ECO:0007669"/>
    <property type="project" value="InterPro"/>
</dbReference>
<dbReference type="PANTHER" id="PTHR33376">
    <property type="match status" value="1"/>
</dbReference>
<dbReference type="RefSeq" id="WP_068373512.1">
    <property type="nucleotide sequence ID" value="NZ_CP033936.1"/>
</dbReference>
<evidence type="ECO:0000256" key="4">
    <source>
        <dbReference type="SAM" id="SignalP"/>
    </source>
</evidence>
<accession>A0A171KPN5</accession>
<dbReference type="STRING" id="206506.AAV32_13990"/>
<keyword evidence="3 4" id="KW-0732">Signal</keyword>
<evidence type="ECO:0000313" key="6">
    <source>
        <dbReference type="Proteomes" id="UP000078084"/>
    </source>
</evidence>
<reference evidence="5 6" key="1">
    <citation type="submission" date="2015-04" db="EMBL/GenBank/DDBJ databases">
        <title>Genome sequence of Kerstersia gyiorum CG1.</title>
        <authorList>
            <person name="Greninger A.L."/>
            <person name="Kozyreva V."/>
            <person name="Chaturvedi V."/>
        </authorList>
    </citation>
    <scope>NUCLEOTIDE SEQUENCE [LARGE SCALE GENOMIC DNA]</scope>
    <source>
        <strain evidence="5 6">CG1</strain>
    </source>
</reference>
<dbReference type="Proteomes" id="UP000078084">
    <property type="component" value="Unassembled WGS sequence"/>
</dbReference>
<dbReference type="PIRSF" id="PIRSF006470">
    <property type="entry name" value="DctB"/>
    <property type="match status" value="1"/>
</dbReference>
<dbReference type="OrthoDB" id="9794826at2"/>
<proteinExistence type="inferred from homology"/>
<feature type="signal peptide" evidence="4">
    <location>
        <begin position="1"/>
        <end position="24"/>
    </location>
</feature>
<dbReference type="Pfam" id="PF03480">
    <property type="entry name" value="DctP"/>
    <property type="match status" value="1"/>
</dbReference>
<dbReference type="GO" id="GO:0055085">
    <property type="term" value="P:transmembrane transport"/>
    <property type="evidence" value="ECO:0007669"/>
    <property type="project" value="InterPro"/>
</dbReference>
<feature type="chain" id="PRO_5007908624" evidence="4">
    <location>
        <begin position="25"/>
        <end position="337"/>
    </location>
</feature>
<keyword evidence="2" id="KW-0813">Transport</keyword>
<dbReference type="InterPro" id="IPR018389">
    <property type="entry name" value="DctP_fam"/>
</dbReference>
<evidence type="ECO:0000256" key="3">
    <source>
        <dbReference type="ARBA" id="ARBA00022729"/>
    </source>
</evidence>
<dbReference type="PATRIC" id="fig|206506.3.peg.2978"/>
<comment type="caution">
    <text evidence="5">The sequence shown here is derived from an EMBL/GenBank/DDBJ whole genome shotgun (WGS) entry which is preliminary data.</text>
</comment>
<evidence type="ECO:0000256" key="1">
    <source>
        <dbReference type="ARBA" id="ARBA00009023"/>
    </source>
</evidence>
<keyword evidence="6" id="KW-1185">Reference proteome</keyword>
<organism evidence="5 6">
    <name type="scientific">Kerstersia gyiorum</name>
    <dbReference type="NCBI Taxonomy" id="206506"/>
    <lineage>
        <taxon>Bacteria</taxon>
        <taxon>Pseudomonadati</taxon>
        <taxon>Pseudomonadota</taxon>
        <taxon>Betaproteobacteria</taxon>
        <taxon>Burkholderiales</taxon>
        <taxon>Alcaligenaceae</taxon>
        <taxon>Kerstersia</taxon>
    </lineage>
</organism>
<dbReference type="PANTHER" id="PTHR33376:SF7">
    <property type="entry name" value="C4-DICARBOXYLATE-BINDING PROTEIN DCTB"/>
    <property type="match status" value="1"/>
</dbReference>
<name>A0A171KPN5_9BURK</name>
<dbReference type="InterPro" id="IPR038404">
    <property type="entry name" value="TRAP_DctP_sf"/>
</dbReference>